<gene>
    <name evidence="2" type="ORF">V5N11_027329</name>
</gene>
<dbReference type="Gene3D" id="3.30.40.10">
    <property type="entry name" value="Zinc/RING finger domain, C3HC4 (zinc finger)"/>
    <property type="match status" value="1"/>
</dbReference>
<protein>
    <submittedName>
        <fullName evidence="2">Anaphase-promoting complex subunit 11</fullName>
    </submittedName>
</protein>
<dbReference type="Proteomes" id="UP001558713">
    <property type="component" value="Unassembled WGS sequence"/>
</dbReference>
<evidence type="ECO:0000313" key="3">
    <source>
        <dbReference type="Proteomes" id="UP001558713"/>
    </source>
</evidence>
<name>A0ABD1B349_CARAN</name>
<dbReference type="Pfam" id="PF12861">
    <property type="entry name" value="zf-ANAPC11"/>
    <property type="match status" value="1"/>
</dbReference>
<evidence type="ECO:0000313" key="2">
    <source>
        <dbReference type="EMBL" id="KAL1212871.1"/>
    </source>
</evidence>
<comment type="caution">
    <text evidence="2">The sequence shown here is derived from an EMBL/GenBank/DDBJ whole genome shotgun (WGS) entry which is preliminary data.</text>
</comment>
<accession>A0ABD1B349</accession>
<dbReference type="SUPFAM" id="SSF57850">
    <property type="entry name" value="RING/U-box"/>
    <property type="match status" value="1"/>
</dbReference>
<dbReference type="AlphaFoldDB" id="A0ABD1B349"/>
<sequence>MYYMKSQFQHPNSYSVKNCRHGVASWTRDAQDKICGICQMPYVACCPDCKLSGDDCPPRKFLSLHVSTECDGLMKTLLRFLCYFKVGNKKKNPDDLCFNAWIVMVTGQFGELATILSPPLYIEVGKFTDYPIVLCAKENENSKSN</sequence>
<dbReference type="EMBL" id="JBANAX010000360">
    <property type="protein sequence ID" value="KAL1212871.1"/>
    <property type="molecule type" value="Genomic_DNA"/>
</dbReference>
<reference evidence="2 3" key="1">
    <citation type="submission" date="2024-04" db="EMBL/GenBank/DDBJ databases">
        <title>Genome assembly C_amara_ONT_v2.</title>
        <authorList>
            <person name="Yant L."/>
            <person name="Moore C."/>
            <person name="Slenker M."/>
        </authorList>
    </citation>
    <scope>NUCLEOTIDE SEQUENCE [LARGE SCALE GENOMIC DNA]</scope>
    <source>
        <tissue evidence="2">Leaf</tissue>
    </source>
</reference>
<organism evidence="2 3">
    <name type="scientific">Cardamine amara subsp. amara</name>
    <dbReference type="NCBI Taxonomy" id="228776"/>
    <lineage>
        <taxon>Eukaryota</taxon>
        <taxon>Viridiplantae</taxon>
        <taxon>Streptophyta</taxon>
        <taxon>Embryophyta</taxon>
        <taxon>Tracheophyta</taxon>
        <taxon>Spermatophyta</taxon>
        <taxon>Magnoliopsida</taxon>
        <taxon>eudicotyledons</taxon>
        <taxon>Gunneridae</taxon>
        <taxon>Pentapetalae</taxon>
        <taxon>rosids</taxon>
        <taxon>malvids</taxon>
        <taxon>Brassicales</taxon>
        <taxon>Brassicaceae</taxon>
        <taxon>Cardamineae</taxon>
        <taxon>Cardamine</taxon>
    </lineage>
</organism>
<feature type="domain" description="Anaphase-promoting complex subunit 11 RING-H2 finger" evidence="1">
    <location>
        <begin position="32"/>
        <end position="57"/>
    </location>
</feature>
<dbReference type="InterPro" id="IPR013083">
    <property type="entry name" value="Znf_RING/FYVE/PHD"/>
</dbReference>
<proteinExistence type="predicted"/>
<dbReference type="InterPro" id="IPR024991">
    <property type="entry name" value="RING-H2_APC11"/>
</dbReference>
<evidence type="ECO:0000259" key="1">
    <source>
        <dbReference type="Pfam" id="PF12861"/>
    </source>
</evidence>
<keyword evidence="3" id="KW-1185">Reference proteome</keyword>